<keyword evidence="1" id="KW-1133">Transmembrane helix</keyword>
<dbReference type="InterPro" id="IPR022441">
    <property type="entry name" value="Para_beta_helix_rpt-2"/>
</dbReference>
<dbReference type="SUPFAM" id="SSF51126">
    <property type="entry name" value="Pectin lyase-like"/>
    <property type="match status" value="1"/>
</dbReference>
<dbReference type="InterPro" id="IPR012334">
    <property type="entry name" value="Pectin_lyas_fold"/>
</dbReference>
<name>A0A229NZC6_9BACL</name>
<protein>
    <recommendedName>
        <fullName evidence="2">Carbohydrate-binding/sugar hydrolysis domain-containing protein</fullName>
    </recommendedName>
</protein>
<gene>
    <name evidence="3" type="ORF">CGZ75_00560</name>
</gene>
<sequence length="450" mass="47921">MAIVITTMLDGTASGKAADNMSAAATSKGTAATAAAGSLQKLIDAAPTGSTIQLPAGSYAQSIVISKPLRVEAQDVTLTGNGSDAPVATIKAKGASLIGLTAEKDTRGKAPAVLVAADNVVLDGLKVLSRSLGIQLQSSQGSTIRGSVVEPPADLLGRAARASDSRNGIDLYRSNGNLIEDNRVSSMFDGIYLEGSNNNTVRGNQIDYSRYGIHLMYTKRSVVTDNSGSYNVTGIMAMMVKGSELTGNAFSRQSGSVNSQGMLFYQVESTRVEDNVMNGNRVGMYIERSEGNEWINNDISYNFVGIQLLDSKDNRLKNNRFVSNVIETQADGSRDNELQGNYWDAFEGLDPNGDGSSDLAYLMNPFFQRLTKDNSAYQIFFQSPGMKFLESLLASGQQNWSRDSAPLMEPPLEIGSKSQPTETPMAATAAAGVALLAGALIIIYTGVRRK</sequence>
<dbReference type="OrthoDB" id="159063at2"/>
<accession>A0A229NZC6</accession>
<comment type="caution">
    <text evidence="3">The sequence shown here is derived from an EMBL/GenBank/DDBJ whole genome shotgun (WGS) entry which is preliminary data.</text>
</comment>
<dbReference type="InterPro" id="IPR006626">
    <property type="entry name" value="PbH1"/>
</dbReference>
<dbReference type="RefSeq" id="WP_089522155.1">
    <property type="nucleotide sequence ID" value="NZ_NMUQ01000001.1"/>
</dbReference>
<evidence type="ECO:0000313" key="3">
    <source>
        <dbReference type="EMBL" id="OXM15272.1"/>
    </source>
</evidence>
<feature type="domain" description="Carbohydrate-binding/sugar hydrolysis" evidence="2">
    <location>
        <begin position="91"/>
        <end position="216"/>
    </location>
</feature>
<dbReference type="SMART" id="SM00710">
    <property type="entry name" value="PbH1"/>
    <property type="match status" value="5"/>
</dbReference>
<dbReference type="AlphaFoldDB" id="A0A229NZC6"/>
<dbReference type="InterPro" id="IPR011050">
    <property type="entry name" value="Pectin_lyase_fold/virulence"/>
</dbReference>
<dbReference type="InterPro" id="IPR007742">
    <property type="entry name" value="NosD_dom"/>
</dbReference>
<dbReference type="EMBL" id="NMUQ01000001">
    <property type="protein sequence ID" value="OXM15272.1"/>
    <property type="molecule type" value="Genomic_DNA"/>
</dbReference>
<feature type="transmembrane region" description="Helical" evidence="1">
    <location>
        <begin position="425"/>
        <end position="447"/>
    </location>
</feature>
<reference evidence="3 4" key="1">
    <citation type="submission" date="2017-07" db="EMBL/GenBank/DDBJ databases">
        <title>Paenibacillus herberti R33 genome sequencing and assembly.</title>
        <authorList>
            <person name="Su W."/>
        </authorList>
    </citation>
    <scope>NUCLEOTIDE SEQUENCE [LARGE SCALE GENOMIC DNA]</scope>
    <source>
        <strain evidence="3 4">R33</strain>
    </source>
</reference>
<dbReference type="NCBIfam" id="TIGR03804">
    <property type="entry name" value="para_beta_helix"/>
    <property type="match status" value="4"/>
</dbReference>
<keyword evidence="1" id="KW-0472">Membrane</keyword>
<evidence type="ECO:0000256" key="1">
    <source>
        <dbReference type="SAM" id="Phobius"/>
    </source>
</evidence>
<dbReference type="SMART" id="SM00722">
    <property type="entry name" value="CASH"/>
    <property type="match status" value="1"/>
</dbReference>
<evidence type="ECO:0000259" key="2">
    <source>
        <dbReference type="SMART" id="SM00722"/>
    </source>
</evidence>
<dbReference type="InterPro" id="IPR006633">
    <property type="entry name" value="Carb-bd_sugar_hydrolysis-dom"/>
</dbReference>
<keyword evidence="1" id="KW-0812">Transmembrane</keyword>
<organism evidence="3 4">
    <name type="scientific">Paenibacillus herberti</name>
    <dbReference type="NCBI Taxonomy" id="1619309"/>
    <lineage>
        <taxon>Bacteria</taxon>
        <taxon>Bacillati</taxon>
        <taxon>Bacillota</taxon>
        <taxon>Bacilli</taxon>
        <taxon>Bacillales</taxon>
        <taxon>Paenibacillaceae</taxon>
        <taxon>Paenibacillus</taxon>
    </lineage>
</organism>
<keyword evidence="4" id="KW-1185">Reference proteome</keyword>
<evidence type="ECO:0000313" key="4">
    <source>
        <dbReference type="Proteomes" id="UP000215145"/>
    </source>
</evidence>
<dbReference type="Pfam" id="PF05048">
    <property type="entry name" value="NosD"/>
    <property type="match status" value="1"/>
</dbReference>
<dbReference type="Proteomes" id="UP000215145">
    <property type="component" value="Unassembled WGS sequence"/>
</dbReference>
<proteinExistence type="predicted"/>
<dbReference type="Gene3D" id="2.160.20.10">
    <property type="entry name" value="Single-stranded right-handed beta-helix, Pectin lyase-like"/>
    <property type="match status" value="1"/>
</dbReference>